<proteinExistence type="predicted"/>
<keyword evidence="3" id="KW-1185">Reference proteome</keyword>
<comment type="caution">
    <text evidence="2">The sequence shown here is derived from an EMBL/GenBank/DDBJ whole genome shotgun (WGS) entry which is preliminary data.</text>
</comment>
<reference evidence="2 3" key="1">
    <citation type="submission" date="2019-02" db="EMBL/GenBank/DDBJ databases">
        <title>Genomic Encyclopedia of Type Strains, Phase IV (KMG-IV): sequencing the most valuable type-strain genomes for metagenomic binning, comparative biology and taxonomic classification.</title>
        <authorList>
            <person name="Goeker M."/>
        </authorList>
    </citation>
    <scope>NUCLEOTIDE SEQUENCE [LARGE SCALE GENOMIC DNA]</scope>
    <source>
        <strain evidence="2 3">DSM 101727</strain>
    </source>
</reference>
<organism evidence="2 3">
    <name type="scientific">Herbihabitans rhizosphaerae</name>
    <dbReference type="NCBI Taxonomy" id="1872711"/>
    <lineage>
        <taxon>Bacteria</taxon>
        <taxon>Bacillati</taxon>
        <taxon>Actinomycetota</taxon>
        <taxon>Actinomycetes</taxon>
        <taxon>Pseudonocardiales</taxon>
        <taxon>Pseudonocardiaceae</taxon>
        <taxon>Herbihabitans</taxon>
    </lineage>
</organism>
<dbReference type="Proteomes" id="UP000294257">
    <property type="component" value="Unassembled WGS sequence"/>
</dbReference>
<name>A0A4Q7KMY6_9PSEU</name>
<sequence length="250" mass="25912">MTLLAVERIKLFSTRSPWWCSVLGVALVAGVAAIVATSADTVNIGLTQVGRSFGLVVVMVMAALSVTTEYRYGTIRATFQAVPNRSSALLAKTAVVAMLAAVVAAAGSFAAWGLATLIRPEADLALNSAADWRGVAGAALVFPVAAVLAVAVGLLVRHTAGAVTLLLVYSQIVEPVVGQLPGIGADIIQWMPFTMANMFLSGAPENPGVQRDGPPAPEAALSPWWALLYFAVFAAALLAAALITTRRRDA</sequence>
<feature type="transmembrane region" description="Helical" evidence="1">
    <location>
        <begin position="224"/>
        <end position="244"/>
    </location>
</feature>
<gene>
    <name evidence="2" type="ORF">EV193_105272</name>
</gene>
<keyword evidence="1" id="KW-0812">Transmembrane</keyword>
<protein>
    <submittedName>
        <fullName evidence="2">ABC-2 type transport system permease protein</fullName>
    </submittedName>
</protein>
<dbReference type="AlphaFoldDB" id="A0A4Q7KMY6"/>
<evidence type="ECO:0000256" key="1">
    <source>
        <dbReference type="SAM" id="Phobius"/>
    </source>
</evidence>
<feature type="transmembrane region" description="Helical" evidence="1">
    <location>
        <begin position="49"/>
        <end position="68"/>
    </location>
</feature>
<feature type="transmembrane region" description="Helical" evidence="1">
    <location>
        <begin position="135"/>
        <end position="156"/>
    </location>
</feature>
<dbReference type="OrthoDB" id="4336046at2"/>
<dbReference type="EMBL" id="SGWQ01000005">
    <property type="protein sequence ID" value="RZS37714.1"/>
    <property type="molecule type" value="Genomic_DNA"/>
</dbReference>
<dbReference type="RefSeq" id="WP_130345170.1">
    <property type="nucleotide sequence ID" value="NZ_SGWQ01000005.1"/>
</dbReference>
<accession>A0A4Q7KMY6</accession>
<keyword evidence="1" id="KW-1133">Transmembrane helix</keyword>
<evidence type="ECO:0000313" key="3">
    <source>
        <dbReference type="Proteomes" id="UP000294257"/>
    </source>
</evidence>
<evidence type="ECO:0000313" key="2">
    <source>
        <dbReference type="EMBL" id="RZS37714.1"/>
    </source>
</evidence>
<feature type="transmembrane region" description="Helical" evidence="1">
    <location>
        <begin position="18"/>
        <end position="37"/>
    </location>
</feature>
<feature type="transmembrane region" description="Helical" evidence="1">
    <location>
        <begin position="163"/>
        <end position="183"/>
    </location>
</feature>
<feature type="transmembrane region" description="Helical" evidence="1">
    <location>
        <begin position="89"/>
        <end position="115"/>
    </location>
</feature>
<keyword evidence="1" id="KW-0472">Membrane</keyword>